<organism evidence="1 2">
    <name type="scientific">Paractinoplanes pyxinae</name>
    <dbReference type="NCBI Taxonomy" id="2997416"/>
    <lineage>
        <taxon>Bacteria</taxon>
        <taxon>Bacillati</taxon>
        <taxon>Actinomycetota</taxon>
        <taxon>Actinomycetes</taxon>
        <taxon>Micromonosporales</taxon>
        <taxon>Micromonosporaceae</taxon>
        <taxon>Paractinoplanes</taxon>
    </lineage>
</organism>
<accession>A0ABT4B3X3</accession>
<reference evidence="1" key="1">
    <citation type="submission" date="2022-11" db="EMBL/GenBank/DDBJ databases">
        <authorList>
            <person name="Somphong A."/>
            <person name="Phongsopitanun W."/>
        </authorList>
    </citation>
    <scope>NUCLEOTIDE SEQUENCE</scope>
    <source>
        <strain evidence="1">Pm04-4</strain>
    </source>
</reference>
<name>A0ABT4B3X3_9ACTN</name>
<dbReference type="SUPFAM" id="SSF56112">
    <property type="entry name" value="Protein kinase-like (PK-like)"/>
    <property type="match status" value="1"/>
</dbReference>
<evidence type="ECO:0000313" key="1">
    <source>
        <dbReference type="EMBL" id="MCY1141202.1"/>
    </source>
</evidence>
<dbReference type="InterPro" id="IPR006748">
    <property type="entry name" value="NH2Glyco/OHUrea_AB-resist_kin"/>
</dbReference>
<keyword evidence="2" id="KW-1185">Reference proteome</keyword>
<gene>
    <name evidence="1" type="ORF">OWR29_24655</name>
</gene>
<dbReference type="Proteomes" id="UP001151002">
    <property type="component" value="Unassembled WGS sequence"/>
</dbReference>
<dbReference type="EMBL" id="JAPNTZ010000008">
    <property type="protein sequence ID" value="MCY1141202.1"/>
    <property type="molecule type" value="Genomic_DNA"/>
</dbReference>
<dbReference type="Pfam" id="PF04655">
    <property type="entry name" value="APH_6_hur"/>
    <property type="match status" value="1"/>
</dbReference>
<proteinExistence type="predicted"/>
<sequence>MTDFEMPANLVTTIGRHKPFDQWLSELPGIVTELCERWDIEVERPYQPGGSASWVAPTRDGPVLKVGWKHYEARDEAAGLRAWNGQGTVRVYRDEHFGQTDALLLEACRPGTTLTASLPPADRDEVIAKLLPRLWITPPSGSDFRPLQSMVDAWAKSVRPEKLPDSGLARTGLELWLSLPSTADRNVLLCTDLHPDNVLRAEREPWLIVDPKPYAGDPAYDPIQHMLNFPDRLATDPAAFADRMATLLALDPDRVRLWLFARCVIEAEREPTLWTTAVRLKP</sequence>
<dbReference type="RefSeq" id="WP_267565568.1">
    <property type="nucleotide sequence ID" value="NZ_JAPNTZ010000008.1"/>
</dbReference>
<comment type="caution">
    <text evidence="1">The sequence shown here is derived from an EMBL/GenBank/DDBJ whole genome shotgun (WGS) entry which is preliminary data.</text>
</comment>
<evidence type="ECO:0008006" key="3">
    <source>
        <dbReference type="Google" id="ProtNLM"/>
    </source>
</evidence>
<evidence type="ECO:0000313" key="2">
    <source>
        <dbReference type="Proteomes" id="UP001151002"/>
    </source>
</evidence>
<dbReference type="InterPro" id="IPR011009">
    <property type="entry name" value="Kinase-like_dom_sf"/>
</dbReference>
<protein>
    <recommendedName>
        <fullName evidence="3">Kinase</fullName>
    </recommendedName>
</protein>